<dbReference type="Pfam" id="PF00300">
    <property type="entry name" value="His_Phos_1"/>
    <property type="match status" value="1"/>
</dbReference>
<keyword evidence="3" id="KW-1185">Reference proteome</keyword>
<dbReference type="EMBL" id="JAKOGI010000367">
    <property type="protein sequence ID" value="KAJ8436075.1"/>
    <property type="molecule type" value="Genomic_DNA"/>
</dbReference>
<name>A0A9Q1K444_9CARY</name>
<feature type="region of interest" description="Disordered" evidence="1">
    <location>
        <begin position="269"/>
        <end position="307"/>
    </location>
</feature>
<dbReference type="PANTHER" id="PTHR47927:SF2">
    <property type="entry name" value="PHOSPHOGLYCERATE MUTASE FAMILY PROTEIN"/>
    <property type="match status" value="1"/>
</dbReference>
<reference evidence="2" key="1">
    <citation type="submission" date="2022-04" db="EMBL/GenBank/DDBJ databases">
        <title>Carnegiea gigantea Genome sequencing and assembly v2.</title>
        <authorList>
            <person name="Copetti D."/>
            <person name="Sanderson M.J."/>
            <person name="Burquez A."/>
            <person name="Wojciechowski M.F."/>
        </authorList>
    </citation>
    <scope>NUCLEOTIDE SEQUENCE</scope>
    <source>
        <strain evidence="2">SGP5-SGP5p</strain>
        <tissue evidence="2">Aerial part</tissue>
    </source>
</reference>
<dbReference type="SUPFAM" id="SSF53254">
    <property type="entry name" value="Phosphoglycerate mutase-like"/>
    <property type="match status" value="1"/>
</dbReference>
<evidence type="ECO:0000313" key="2">
    <source>
        <dbReference type="EMBL" id="KAJ8436075.1"/>
    </source>
</evidence>
<proteinExistence type="predicted"/>
<dbReference type="InterPro" id="IPR029033">
    <property type="entry name" value="His_PPase_superfam"/>
</dbReference>
<dbReference type="InterPro" id="IPR013078">
    <property type="entry name" value="His_Pase_superF_clade-1"/>
</dbReference>
<dbReference type="OrthoDB" id="354304at2759"/>
<evidence type="ECO:0000313" key="3">
    <source>
        <dbReference type="Proteomes" id="UP001153076"/>
    </source>
</evidence>
<gene>
    <name evidence="2" type="ORF">Cgig2_000977</name>
</gene>
<evidence type="ECO:0000256" key="1">
    <source>
        <dbReference type="SAM" id="MobiDB-lite"/>
    </source>
</evidence>
<accession>A0A9Q1K444</accession>
<dbReference type="Proteomes" id="UP001153076">
    <property type="component" value="Unassembled WGS sequence"/>
</dbReference>
<dbReference type="PANTHER" id="PTHR47927">
    <property type="entry name" value="PUTATIVE-RELATED"/>
    <property type="match status" value="1"/>
</dbReference>
<sequence>MLALYRPPPKKLSKPPKLATLIRHDIIDSEFHEKLGIPIGLGWGYRLTDDMENVLLRQTIAARIDHSSGVWCGHDLLLSLILAVLDKGCGYRFLGMAHSCKGREADTEHPSRSVAGSGKLSSIKIYKYYSSTCNKLAKPVFFFLFSQEMSFPEQQIQPIDALSDMSHGQWEGCQRSDMYTPEILSLIERLQPDFSAPSGESLRQVEFRMVEFLNRTLLVLPEKLKSDFCSPRPNNIGFSQPNSIHDRDGSSCPALQWDILHRHRQLSRKKSGKSRLQVVTTTGDHYPEDEMSTKEPSSSHQSSISEINVPGPSGGSSCIGVFTHSMPIRCLLTGILGCSPVMSHKLCIEDSSVTVLQHSWKTGWQIKRLNETAHLRLL</sequence>
<protein>
    <submittedName>
        <fullName evidence="2">Uncharacterized protein</fullName>
    </submittedName>
</protein>
<dbReference type="AlphaFoldDB" id="A0A9Q1K444"/>
<comment type="caution">
    <text evidence="2">The sequence shown here is derived from an EMBL/GenBank/DDBJ whole genome shotgun (WGS) entry which is preliminary data.</text>
</comment>
<organism evidence="2 3">
    <name type="scientific">Carnegiea gigantea</name>
    <dbReference type="NCBI Taxonomy" id="171969"/>
    <lineage>
        <taxon>Eukaryota</taxon>
        <taxon>Viridiplantae</taxon>
        <taxon>Streptophyta</taxon>
        <taxon>Embryophyta</taxon>
        <taxon>Tracheophyta</taxon>
        <taxon>Spermatophyta</taxon>
        <taxon>Magnoliopsida</taxon>
        <taxon>eudicotyledons</taxon>
        <taxon>Gunneridae</taxon>
        <taxon>Pentapetalae</taxon>
        <taxon>Caryophyllales</taxon>
        <taxon>Cactineae</taxon>
        <taxon>Cactaceae</taxon>
        <taxon>Cactoideae</taxon>
        <taxon>Echinocereeae</taxon>
        <taxon>Carnegiea</taxon>
    </lineage>
</organism>
<dbReference type="Gene3D" id="3.40.50.1240">
    <property type="entry name" value="Phosphoglycerate mutase-like"/>
    <property type="match status" value="2"/>
</dbReference>